<protein>
    <recommendedName>
        <fullName evidence="2">Transposase</fullName>
    </recommendedName>
</protein>
<dbReference type="EMBL" id="CP159279">
    <property type="protein sequence ID" value="XCH10081.1"/>
    <property type="molecule type" value="Genomic_DNA"/>
</dbReference>
<dbReference type="AlphaFoldDB" id="A0AAU8EMP6"/>
<evidence type="ECO:0000313" key="1">
    <source>
        <dbReference type="EMBL" id="XCH10081.1"/>
    </source>
</evidence>
<accession>A0AAU8EMP6</accession>
<proteinExistence type="predicted"/>
<evidence type="ECO:0008006" key="2">
    <source>
        <dbReference type="Google" id="ProtNLM"/>
    </source>
</evidence>
<gene>
    <name evidence="1" type="ORF">ABRP34_14685</name>
</gene>
<reference evidence="1" key="1">
    <citation type="submission" date="2024-06" db="EMBL/GenBank/DDBJ databases">
        <title>Biodegradation of dimethachlon by Arthrobacter sp. K5: mechanistic insights and ecological implications.</title>
        <authorList>
            <person name="Hu S."/>
            <person name="Lu P."/>
        </authorList>
    </citation>
    <scope>NUCLEOTIDE SEQUENCE</scope>
    <source>
        <strain evidence="1">K5</strain>
    </source>
</reference>
<dbReference type="RefSeq" id="WP_353710754.1">
    <property type="nucleotide sequence ID" value="NZ_CP159279.1"/>
</dbReference>
<sequence>MDAQTANDHILAEGLIGDDTLVQLDETTFTILNGKGPGRPCR</sequence>
<name>A0AAU8EMP6_9MICC</name>
<organism evidence="1">
    <name type="scientific">Arthrobacter sp. K5</name>
    <dbReference type="NCBI Taxonomy" id="2839623"/>
    <lineage>
        <taxon>Bacteria</taxon>
        <taxon>Bacillati</taxon>
        <taxon>Actinomycetota</taxon>
        <taxon>Actinomycetes</taxon>
        <taxon>Micrococcales</taxon>
        <taxon>Micrococcaceae</taxon>
        <taxon>Arthrobacter</taxon>
    </lineage>
</organism>